<evidence type="ECO:0000313" key="7">
    <source>
        <dbReference type="Ensembl" id="ENSPCOP00000021672.1"/>
    </source>
</evidence>
<dbReference type="Pfam" id="PF00622">
    <property type="entry name" value="SPRY"/>
    <property type="match status" value="1"/>
</dbReference>
<evidence type="ECO:0000259" key="6">
    <source>
        <dbReference type="PROSITE" id="PS50188"/>
    </source>
</evidence>
<keyword evidence="2" id="KW-0862">Zinc</keyword>
<dbReference type="InterPro" id="IPR043136">
    <property type="entry name" value="B30.2/SPRY_sf"/>
</dbReference>
<dbReference type="Gene3D" id="2.60.120.920">
    <property type="match status" value="1"/>
</dbReference>
<protein>
    <submittedName>
        <fullName evidence="7">Tripartite motif family like 2</fullName>
    </submittedName>
</protein>
<keyword evidence="4" id="KW-0175">Coiled coil</keyword>
<evidence type="ECO:0000256" key="1">
    <source>
        <dbReference type="ARBA" id="ARBA00022771"/>
    </source>
</evidence>
<proteinExistence type="predicted"/>
<evidence type="ECO:0000256" key="4">
    <source>
        <dbReference type="SAM" id="Coils"/>
    </source>
</evidence>
<dbReference type="SMART" id="SM00449">
    <property type="entry name" value="SPRY"/>
    <property type="match status" value="1"/>
</dbReference>
<keyword evidence="1 3" id="KW-0479">Metal-binding</keyword>
<keyword evidence="8" id="KW-1185">Reference proteome</keyword>
<dbReference type="InterPro" id="IPR013320">
    <property type="entry name" value="ConA-like_dom_sf"/>
</dbReference>
<dbReference type="GO" id="GO:0008270">
    <property type="term" value="F:zinc ion binding"/>
    <property type="evidence" value="ECO:0007669"/>
    <property type="project" value="UniProtKB-KW"/>
</dbReference>
<dbReference type="CDD" id="cd13733">
    <property type="entry name" value="SPRY_PRY_C-I_1"/>
    <property type="match status" value="1"/>
</dbReference>
<feature type="coiled-coil region" evidence="4">
    <location>
        <begin position="55"/>
        <end position="104"/>
    </location>
</feature>
<keyword evidence="1 3" id="KW-0863">Zinc-finger</keyword>
<feature type="domain" description="B30.2/SPRY" evidence="6">
    <location>
        <begin position="231"/>
        <end position="426"/>
    </location>
</feature>
<dbReference type="Gene3D" id="3.30.160.60">
    <property type="entry name" value="Classic Zinc Finger"/>
    <property type="match status" value="1"/>
</dbReference>
<name>A0A2K6G5Z2_PROCO</name>
<dbReference type="PRINTS" id="PR01407">
    <property type="entry name" value="BUTYPHLNCDUF"/>
</dbReference>
<dbReference type="InterPro" id="IPR000315">
    <property type="entry name" value="Znf_B-box"/>
</dbReference>
<feature type="domain" description="B box-type" evidence="5">
    <location>
        <begin position="14"/>
        <end position="55"/>
    </location>
</feature>
<dbReference type="InterPro" id="IPR050143">
    <property type="entry name" value="TRIM/RBCC"/>
</dbReference>
<dbReference type="PROSITE" id="PS50188">
    <property type="entry name" value="B302_SPRY"/>
    <property type="match status" value="1"/>
</dbReference>
<dbReference type="SMART" id="SM00589">
    <property type="entry name" value="PRY"/>
    <property type="match status" value="1"/>
</dbReference>
<dbReference type="GO" id="GO:0042802">
    <property type="term" value="F:identical protein binding"/>
    <property type="evidence" value="ECO:0007669"/>
    <property type="project" value="Ensembl"/>
</dbReference>
<dbReference type="STRING" id="379532.ENSPCOP00000021672"/>
<accession>A0A2K6G5Z2</accession>
<dbReference type="InterPro" id="IPR001870">
    <property type="entry name" value="B30.2/SPRY"/>
</dbReference>
<reference evidence="7" key="2">
    <citation type="submission" date="2025-09" db="UniProtKB">
        <authorList>
            <consortium name="Ensembl"/>
        </authorList>
    </citation>
    <scope>IDENTIFICATION</scope>
</reference>
<sequence>MSKRFSHQLRHNITEDAYCKTHLEPTHLFCDDDQITLCSTCFQSQEHKHHMMYGIQEAAENYRKLLQEILNTLKEKLEVAKSILADEQERMMTVQEEEQNYKEMIESEYRTRLQLLSEVNELNLQRLPGCTSDLNLGEASLNQSIGFAAELEKSSQEMLQRLSHLGRENMNKLKESEVRVSEQICSLQRATAELEKKCGEPALAVLKNARYCLERSESLLLQCLEPARITDLSLCQTLGMSQILRVFHRFITLDPRTAHPCLVLSEDLRSVRVGSVQKDVPGDPGRFDFGATVLGLESFTSGRHYWEVDVEKATKWQLGVYQVSANRKGTVPTASGDKVLLMGSMMGTDYTFWVFPPLKRVSLRKPMHKVGVFLDYEYGHISFYNVTERTLIYNFSRLFFQGALRPVFSLCIPNDTNSDSLTISPHHVPSCNVTVTP</sequence>
<dbReference type="SUPFAM" id="SSF49899">
    <property type="entry name" value="Concanavalin A-like lectins/glucanases"/>
    <property type="match status" value="1"/>
</dbReference>
<evidence type="ECO:0000313" key="8">
    <source>
        <dbReference type="Proteomes" id="UP000233160"/>
    </source>
</evidence>
<dbReference type="GeneTree" id="ENSGT00940000162029"/>
<dbReference type="AlphaFoldDB" id="A0A2K6G5Z2"/>
<dbReference type="Pfam" id="PF00643">
    <property type="entry name" value="zf-B_box"/>
    <property type="match status" value="1"/>
</dbReference>
<dbReference type="InterPro" id="IPR003877">
    <property type="entry name" value="SPRY_dom"/>
</dbReference>
<reference evidence="7" key="1">
    <citation type="submission" date="2025-08" db="UniProtKB">
        <authorList>
            <consortium name="Ensembl"/>
        </authorList>
    </citation>
    <scope>IDENTIFICATION</scope>
</reference>
<evidence type="ECO:0000259" key="5">
    <source>
        <dbReference type="PROSITE" id="PS50119"/>
    </source>
</evidence>
<gene>
    <name evidence="7" type="primary">TRIML2</name>
</gene>
<dbReference type="OMA" id="EKKCGED"/>
<dbReference type="Pfam" id="PF13765">
    <property type="entry name" value="PRY"/>
    <property type="match status" value="1"/>
</dbReference>
<evidence type="ECO:0000256" key="3">
    <source>
        <dbReference type="PROSITE-ProRule" id="PRU00024"/>
    </source>
</evidence>
<organism evidence="7 8">
    <name type="scientific">Propithecus coquereli</name>
    <name type="common">Coquerel's sifaka</name>
    <name type="synonym">Propithecus verreauxi coquereli</name>
    <dbReference type="NCBI Taxonomy" id="379532"/>
    <lineage>
        <taxon>Eukaryota</taxon>
        <taxon>Metazoa</taxon>
        <taxon>Chordata</taxon>
        <taxon>Craniata</taxon>
        <taxon>Vertebrata</taxon>
        <taxon>Euteleostomi</taxon>
        <taxon>Mammalia</taxon>
        <taxon>Eutheria</taxon>
        <taxon>Euarchontoglires</taxon>
        <taxon>Primates</taxon>
        <taxon>Strepsirrhini</taxon>
        <taxon>Lemuriformes</taxon>
        <taxon>Indriidae</taxon>
        <taxon>Propithecus</taxon>
    </lineage>
</organism>
<dbReference type="PANTHER" id="PTHR24103">
    <property type="entry name" value="E3 UBIQUITIN-PROTEIN LIGASE TRIM"/>
    <property type="match status" value="1"/>
</dbReference>
<dbReference type="FunFam" id="2.60.120.920:FF:000004">
    <property type="entry name" value="Butyrophilin subfamily 1 member A1"/>
    <property type="match status" value="1"/>
</dbReference>
<dbReference type="SUPFAM" id="SSF57845">
    <property type="entry name" value="B-box zinc-binding domain"/>
    <property type="match status" value="1"/>
</dbReference>
<evidence type="ECO:0000256" key="2">
    <source>
        <dbReference type="ARBA" id="ARBA00022833"/>
    </source>
</evidence>
<dbReference type="Ensembl" id="ENSPCOT00000032339.1">
    <property type="protein sequence ID" value="ENSPCOP00000021672.1"/>
    <property type="gene ID" value="ENSPCOG00000022865.1"/>
</dbReference>
<dbReference type="PROSITE" id="PS50119">
    <property type="entry name" value="ZF_BBOX"/>
    <property type="match status" value="1"/>
</dbReference>
<dbReference type="Proteomes" id="UP000233160">
    <property type="component" value="Unassembled WGS sequence"/>
</dbReference>
<dbReference type="InterPro" id="IPR006574">
    <property type="entry name" value="PRY"/>
</dbReference>
<dbReference type="InterPro" id="IPR003879">
    <property type="entry name" value="Butyrophylin_SPRY"/>
</dbReference>